<accession>A0A2W4QNM7</accession>
<evidence type="ECO:0000313" key="1">
    <source>
        <dbReference type="EMBL" id="PZN73413.1"/>
    </source>
</evidence>
<sequence>MTENVENLILEQLRTIRGTQSEHGERLNRIGLRLSIMVQTLGSLYALAGNDSETMTAFSGLNKLK</sequence>
<organism evidence="1 2">
    <name type="scientific">Candidatus Methylumidiphilus alinenensis</name>
    <dbReference type="NCBI Taxonomy" id="2202197"/>
    <lineage>
        <taxon>Bacteria</taxon>
        <taxon>Pseudomonadati</taxon>
        <taxon>Pseudomonadota</taxon>
        <taxon>Gammaproteobacteria</taxon>
        <taxon>Methylococcales</taxon>
        <taxon>Candidatus Methylumidiphilus</taxon>
    </lineage>
</organism>
<name>A0A2W4QNM7_9GAMM</name>
<dbReference type="AlphaFoldDB" id="A0A2W4QNM7"/>
<evidence type="ECO:0000313" key="2">
    <source>
        <dbReference type="Proteomes" id="UP000249396"/>
    </source>
</evidence>
<reference evidence="1 2" key="1">
    <citation type="journal article" date="2018" name="Aquat. Microb. Ecol.">
        <title>Gammaproteobacterial methanotrophs dominate.</title>
        <authorList>
            <person name="Rissanen A.J."/>
            <person name="Saarenheimo J."/>
            <person name="Tiirola M."/>
            <person name="Peura S."/>
            <person name="Aalto S.L."/>
            <person name="Karvinen A."/>
            <person name="Nykanen H."/>
        </authorList>
    </citation>
    <scope>NUCLEOTIDE SEQUENCE [LARGE SCALE GENOMIC DNA]</scope>
    <source>
        <strain evidence="1">AMbin10</strain>
    </source>
</reference>
<proteinExistence type="predicted"/>
<dbReference type="Proteomes" id="UP000249396">
    <property type="component" value="Unassembled WGS sequence"/>
</dbReference>
<gene>
    <name evidence="1" type="ORF">DM484_22720</name>
</gene>
<protein>
    <submittedName>
        <fullName evidence="1">Uncharacterized protein</fullName>
    </submittedName>
</protein>
<comment type="caution">
    <text evidence="1">The sequence shown here is derived from an EMBL/GenBank/DDBJ whole genome shotgun (WGS) entry which is preliminary data.</text>
</comment>
<dbReference type="EMBL" id="QJPH01000457">
    <property type="protein sequence ID" value="PZN73413.1"/>
    <property type="molecule type" value="Genomic_DNA"/>
</dbReference>